<dbReference type="Pfam" id="PF13857">
    <property type="entry name" value="Ank_5"/>
    <property type="match status" value="1"/>
</dbReference>
<dbReference type="SUPFAM" id="SSF48403">
    <property type="entry name" value="Ankyrin repeat"/>
    <property type="match status" value="1"/>
</dbReference>
<organism evidence="2">
    <name type="scientific">Cladocopium goreaui</name>
    <dbReference type="NCBI Taxonomy" id="2562237"/>
    <lineage>
        <taxon>Eukaryota</taxon>
        <taxon>Sar</taxon>
        <taxon>Alveolata</taxon>
        <taxon>Dinophyceae</taxon>
        <taxon>Suessiales</taxon>
        <taxon>Symbiodiniaceae</taxon>
        <taxon>Cladocopium</taxon>
    </lineage>
</organism>
<evidence type="ECO:0000313" key="3">
    <source>
        <dbReference type="EMBL" id="CAL4777167.1"/>
    </source>
</evidence>
<sequence>MHAIVQVQPMGPEVDLNVPAPPSLDGHMKLLEFPEVEEIPEETPAAHIQQKQEFRQKQHEVKLYNFFKPHVVTASNVNAPLDGPKRFTFGSVLSIFSSSPTEKLWPLHLAAKAEDLEMVRRLLKMGADPMQKSSHGRTALQMVIAKDMARIKDMADGLESSEVRLWFWGDRPTTRQFAANQNAAECEVEDHPGLIVQATLVITG</sequence>
<evidence type="ECO:0000313" key="2">
    <source>
        <dbReference type="EMBL" id="CAI3989855.1"/>
    </source>
</evidence>
<dbReference type="EMBL" id="CAMXCT010001412">
    <property type="protein sequence ID" value="CAI3989855.1"/>
    <property type="molecule type" value="Genomic_DNA"/>
</dbReference>
<dbReference type="EMBL" id="CAMXCT020001412">
    <property type="protein sequence ID" value="CAL1143230.1"/>
    <property type="molecule type" value="Genomic_DNA"/>
</dbReference>
<evidence type="ECO:0000313" key="4">
    <source>
        <dbReference type="Proteomes" id="UP001152797"/>
    </source>
</evidence>
<name>A0A9P1FX16_9DINO</name>
<feature type="repeat" description="ANK" evidence="1">
    <location>
        <begin position="102"/>
        <end position="134"/>
    </location>
</feature>
<dbReference type="PROSITE" id="PS50297">
    <property type="entry name" value="ANK_REP_REGION"/>
    <property type="match status" value="1"/>
</dbReference>
<dbReference type="AlphaFoldDB" id="A0A9P1FX16"/>
<dbReference type="Proteomes" id="UP001152797">
    <property type="component" value="Unassembled WGS sequence"/>
</dbReference>
<comment type="caution">
    <text evidence="2">The sequence shown here is derived from an EMBL/GenBank/DDBJ whole genome shotgun (WGS) entry which is preliminary data.</text>
</comment>
<dbReference type="InterPro" id="IPR002110">
    <property type="entry name" value="Ankyrin_rpt"/>
</dbReference>
<keyword evidence="4" id="KW-1185">Reference proteome</keyword>
<dbReference type="Gene3D" id="1.25.40.20">
    <property type="entry name" value="Ankyrin repeat-containing domain"/>
    <property type="match status" value="1"/>
</dbReference>
<proteinExistence type="predicted"/>
<protein>
    <submittedName>
        <fullName evidence="2">Uncharacterized protein</fullName>
    </submittedName>
</protein>
<accession>A0A9P1FX16</accession>
<dbReference type="EMBL" id="CAMXCT030001412">
    <property type="protein sequence ID" value="CAL4777167.1"/>
    <property type="molecule type" value="Genomic_DNA"/>
</dbReference>
<evidence type="ECO:0000256" key="1">
    <source>
        <dbReference type="PROSITE-ProRule" id="PRU00023"/>
    </source>
</evidence>
<reference evidence="3 4" key="2">
    <citation type="submission" date="2024-05" db="EMBL/GenBank/DDBJ databases">
        <authorList>
            <person name="Chen Y."/>
            <person name="Shah S."/>
            <person name="Dougan E. K."/>
            <person name="Thang M."/>
            <person name="Chan C."/>
        </authorList>
    </citation>
    <scope>NUCLEOTIDE SEQUENCE [LARGE SCALE GENOMIC DNA]</scope>
</reference>
<dbReference type="OrthoDB" id="426293at2759"/>
<dbReference type="PROSITE" id="PS50088">
    <property type="entry name" value="ANK_REPEAT"/>
    <property type="match status" value="1"/>
</dbReference>
<keyword evidence="1" id="KW-0040">ANK repeat</keyword>
<dbReference type="InterPro" id="IPR036770">
    <property type="entry name" value="Ankyrin_rpt-contain_sf"/>
</dbReference>
<reference evidence="2" key="1">
    <citation type="submission" date="2022-10" db="EMBL/GenBank/DDBJ databases">
        <authorList>
            <person name="Chen Y."/>
            <person name="Dougan E. K."/>
            <person name="Chan C."/>
            <person name="Rhodes N."/>
            <person name="Thang M."/>
        </authorList>
    </citation>
    <scope>NUCLEOTIDE SEQUENCE</scope>
</reference>
<gene>
    <name evidence="2" type="ORF">C1SCF055_LOCUS16890</name>
</gene>